<evidence type="ECO:0000256" key="2">
    <source>
        <dbReference type="SAM" id="SignalP"/>
    </source>
</evidence>
<dbReference type="SUPFAM" id="SSF52096">
    <property type="entry name" value="ClpP/crotonase"/>
    <property type="match status" value="1"/>
</dbReference>
<name>A0A9X1T568_9HYPH</name>
<dbReference type="EMBL" id="JAJUWU010000009">
    <property type="protein sequence ID" value="MCE7028554.1"/>
    <property type="molecule type" value="Genomic_DNA"/>
</dbReference>
<evidence type="ECO:0000313" key="3">
    <source>
        <dbReference type="EMBL" id="MCE7028554.1"/>
    </source>
</evidence>
<evidence type="ECO:0000256" key="1">
    <source>
        <dbReference type="SAM" id="MobiDB-lite"/>
    </source>
</evidence>
<protein>
    <recommendedName>
        <fullName evidence="5">SH3 domain-containing protein</fullName>
    </recommendedName>
</protein>
<reference evidence="3" key="1">
    <citation type="submission" date="2022-01" db="EMBL/GenBank/DDBJ databases">
        <title>Jiella avicenniae sp. nov., a novel endophytic bacterium isolated from bark of Avicennia marina.</title>
        <authorList>
            <person name="Tuo L."/>
        </authorList>
    </citation>
    <scope>NUCLEOTIDE SEQUENCE</scope>
    <source>
        <strain evidence="3">CBK1P-4</strain>
    </source>
</reference>
<dbReference type="Proteomes" id="UP001139035">
    <property type="component" value="Unassembled WGS sequence"/>
</dbReference>
<proteinExistence type="predicted"/>
<feature type="region of interest" description="Disordered" evidence="1">
    <location>
        <begin position="506"/>
        <end position="526"/>
    </location>
</feature>
<organism evidence="3 4">
    <name type="scientific">Jiella avicenniae</name>
    <dbReference type="NCBI Taxonomy" id="2907202"/>
    <lineage>
        <taxon>Bacteria</taxon>
        <taxon>Pseudomonadati</taxon>
        <taxon>Pseudomonadota</taxon>
        <taxon>Alphaproteobacteria</taxon>
        <taxon>Hyphomicrobiales</taxon>
        <taxon>Aurantimonadaceae</taxon>
        <taxon>Jiella</taxon>
    </lineage>
</organism>
<dbReference type="InterPro" id="IPR029045">
    <property type="entry name" value="ClpP/crotonase-like_dom_sf"/>
</dbReference>
<feature type="signal peptide" evidence="2">
    <location>
        <begin position="1"/>
        <end position="26"/>
    </location>
</feature>
<feature type="compositionally biased region" description="Basic and acidic residues" evidence="1">
    <location>
        <begin position="509"/>
        <end position="526"/>
    </location>
</feature>
<comment type="caution">
    <text evidence="3">The sequence shown here is derived from an EMBL/GenBank/DDBJ whole genome shotgun (WGS) entry which is preliminary data.</text>
</comment>
<accession>A0A9X1T568</accession>
<gene>
    <name evidence="3" type="ORF">LZD57_11195</name>
</gene>
<keyword evidence="2" id="KW-0732">Signal</keyword>
<dbReference type="RefSeq" id="WP_233719710.1">
    <property type="nucleotide sequence ID" value="NZ_JAJUWU010000009.1"/>
</dbReference>
<evidence type="ECO:0008006" key="5">
    <source>
        <dbReference type="Google" id="ProtNLM"/>
    </source>
</evidence>
<sequence>MVSSRCRNTLFFLVLSAFCGYGHVSAATITVDFTDNRFLTRLYPLYPPNSYRTFLALPPPRTANQNYALTSIYGGSDFGNSDLAIVRITGQLSLGDTDKIAQLWSINIEKNYDTIFSLNSPGGSYGEGIRLGNFFSNTLSGQEIYTKGVIIEKNSICLSACAIAFSLAVSDTRGLDDTRYVESGGVIGFHSPYALESDSKKTLTLKQSLDLSYEIASSFISLIGRNKNPPRLIEKILSHRRQDDFLILKDSADLWNYGFTPVAESNEVKVASISNIDEFHSKLICDFYLNYSNAFQIYDNYIYGSFTSPGLGGEPVKFLQDDTTITGFRNIGIEELINDYNTSGAVTFNGTFYCQLQFDSSKNMSIAIWRTPLNSGPAGTDLGAQKSLEPCGKRNPQDQNEFCVAPSVVSTPVSNRMLAQAFGCDDSKFLTETFNEFSPAMADFNTSIRERPSIESNRREYLKPGDAVNIVGCELSNDNEGVWYEIESDGIQGFTSARFIKGQQHRKAPQFEHEERQLEQLQHDTN</sequence>
<dbReference type="Gene3D" id="2.30.30.40">
    <property type="entry name" value="SH3 Domains"/>
    <property type="match status" value="1"/>
</dbReference>
<dbReference type="AlphaFoldDB" id="A0A9X1T568"/>
<evidence type="ECO:0000313" key="4">
    <source>
        <dbReference type="Proteomes" id="UP001139035"/>
    </source>
</evidence>
<keyword evidence="4" id="KW-1185">Reference proteome</keyword>
<feature type="chain" id="PRO_5040874305" description="SH3 domain-containing protein" evidence="2">
    <location>
        <begin position="27"/>
        <end position="526"/>
    </location>
</feature>